<dbReference type="InterPro" id="IPR001471">
    <property type="entry name" value="AP2/ERF_dom"/>
</dbReference>
<comment type="subcellular location">
    <subcellularLocation>
        <location evidence="1">Nucleus</location>
    </subcellularLocation>
</comment>
<dbReference type="GO" id="GO:0003677">
    <property type="term" value="F:DNA binding"/>
    <property type="evidence" value="ECO:0007669"/>
    <property type="project" value="UniProtKB-KW"/>
</dbReference>
<dbReference type="PANTHER" id="PTHR31985">
    <property type="entry name" value="ETHYLENE-RESPONSIVE TRANSCRIPTION FACTOR ERF042-RELATED"/>
    <property type="match status" value="1"/>
</dbReference>
<dbReference type="GO" id="GO:0006952">
    <property type="term" value="P:defense response"/>
    <property type="evidence" value="ECO:0007669"/>
    <property type="project" value="UniProtKB-KW"/>
</dbReference>
<dbReference type="InterPro" id="IPR016177">
    <property type="entry name" value="DNA-bd_dom_sf"/>
</dbReference>
<dbReference type="PRINTS" id="PR00367">
    <property type="entry name" value="ETHRSPELEMNT"/>
</dbReference>
<dbReference type="SUPFAM" id="SSF54171">
    <property type="entry name" value="DNA-binding domain"/>
    <property type="match status" value="1"/>
</dbReference>
<keyword evidence="2" id="KW-0611">Plant defense</keyword>
<evidence type="ECO:0000256" key="4">
    <source>
        <dbReference type="ARBA" id="ARBA00023125"/>
    </source>
</evidence>
<comment type="caution">
    <text evidence="11">The sequence shown here is derived from an EMBL/GenBank/DDBJ whole genome shotgun (WGS) entry which is preliminary data.</text>
</comment>
<dbReference type="InterPro" id="IPR051032">
    <property type="entry name" value="AP2/ERF_TF_ERF_subfamily"/>
</dbReference>
<evidence type="ECO:0000313" key="11">
    <source>
        <dbReference type="EMBL" id="KAH6831197.1"/>
    </source>
</evidence>
<evidence type="ECO:0000259" key="10">
    <source>
        <dbReference type="PROSITE" id="PS51032"/>
    </source>
</evidence>
<accession>A0AAD4JCG4</accession>
<dbReference type="SMART" id="SM00380">
    <property type="entry name" value="AP2"/>
    <property type="match status" value="1"/>
</dbReference>
<feature type="region of interest" description="Disordered" evidence="9">
    <location>
        <begin position="103"/>
        <end position="131"/>
    </location>
</feature>
<keyword evidence="6" id="KW-0804">Transcription</keyword>
<dbReference type="InterPro" id="IPR036955">
    <property type="entry name" value="AP2/ERF_dom_sf"/>
</dbReference>
<sequence>MAQASPEASPSTENNELRYRGVRKRKWGKYVSEIRLPNSRDRIWLGSYNTAEKAARAFDAALFCLRGRGANFNFSHDPPDIAGGQSLSPAEIQVVAQRYGNSYGGGPNCPEEQAAADHGGGGAEFRGRASESDGAAAPVDLIDRSFWEMVDMNGHNAGFVSDFGLFPEPGEMYMQPHFDEARVYEDEDENYYDYGNVNSSLWNF</sequence>
<evidence type="ECO:0000256" key="2">
    <source>
        <dbReference type="ARBA" id="ARBA00022821"/>
    </source>
</evidence>
<dbReference type="EMBL" id="SDAM02000091">
    <property type="protein sequence ID" value="KAH6831197.1"/>
    <property type="molecule type" value="Genomic_DNA"/>
</dbReference>
<protein>
    <recommendedName>
        <fullName evidence="10">AP2/ERF domain-containing protein</fullName>
    </recommendedName>
</protein>
<dbReference type="Gene3D" id="3.30.730.10">
    <property type="entry name" value="AP2/ERF domain"/>
    <property type="match status" value="1"/>
</dbReference>
<dbReference type="GO" id="GO:0005634">
    <property type="term" value="C:nucleus"/>
    <property type="evidence" value="ECO:0007669"/>
    <property type="project" value="UniProtKB-SubCell"/>
</dbReference>
<evidence type="ECO:0000256" key="8">
    <source>
        <dbReference type="ARBA" id="ARBA00024343"/>
    </source>
</evidence>
<keyword evidence="4" id="KW-0238">DNA-binding</keyword>
<keyword evidence="3" id="KW-0805">Transcription regulation</keyword>
<dbReference type="FunFam" id="3.30.730.10:FF:000001">
    <property type="entry name" value="Ethylene-responsive transcription factor 2"/>
    <property type="match status" value="1"/>
</dbReference>
<proteinExistence type="inferred from homology"/>
<evidence type="ECO:0000313" key="12">
    <source>
        <dbReference type="Proteomes" id="UP001190926"/>
    </source>
</evidence>
<name>A0AAD4JCG4_PERFH</name>
<dbReference type="PROSITE" id="PS51032">
    <property type="entry name" value="AP2_ERF"/>
    <property type="match status" value="1"/>
</dbReference>
<gene>
    <name evidence="11" type="ORF">C2S53_009392</name>
</gene>
<evidence type="ECO:0000256" key="3">
    <source>
        <dbReference type="ARBA" id="ARBA00023015"/>
    </source>
</evidence>
<dbReference type="Pfam" id="PF00847">
    <property type="entry name" value="AP2"/>
    <property type="match status" value="1"/>
</dbReference>
<dbReference type="GO" id="GO:0003700">
    <property type="term" value="F:DNA-binding transcription factor activity"/>
    <property type="evidence" value="ECO:0007669"/>
    <property type="project" value="InterPro"/>
</dbReference>
<evidence type="ECO:0000256" key="5">
    <source>
        <dbReference type="ARBA" id="ARBA00023159"/>
    </source>
</evidence>
<feature type="domain" description="AP2/ERF" evidence="10">
    <location>
        <begin position="18"/>
        <end position="75"/>
    </location>
</feature>
<evidence type="ECO:0000256" key="6">
    <source>
        <dbReference type="ARBA" id="ARBA00023163"/>
    </source>
</evidence>
<dbReference type="AlphaFoldDB" id="A0AAD4JCG4"/>
<comment type="similarity">
    <text evidence="8">Belongs to the AP2/ERF transcription factor family. ERF subfamily.</text>
</comment>
<reference evidence="11 12" key="1">
    <citation type="journal article" date="2021" name="Nat. Commun.">
        <title>Incipient diploidization of the medicinal plant Perilla within 10,000 years.</title>
        <authorList>
            <person name="Zhang Y."/>
            <person name="Shen Q."/>
            <person name="Leng L."/>
            <person name="Zhang D."/>
            <person name="Chen S."/>
            <person name="Shi Y."/>
            <person name="Ning Z."/>
            <person name="Chen S."/>
        </authorList>
    </citation>
    <scope>NUCLEOTIDE SEQUENCE [LARGE SCALE GENOMIC DNA]</scope>
    <source>
        <strain evidence="12">cv. PC099</strain>
    </source>
</reference>
<keyword evidence="5" id="KW-0010">Activator</keyword>
<keyword evidence="7" id="KW-0539">Nucleus</keyword>
<dbReference type="CDD" id="cd00018">
    <property type="entry name" value="AP2"/>
    <property type="match status" value="1"/>
</dbReference>
<keyword evidence="12" id="KW-1185">Reference proteome</keyword>
<evidence type="ECO:0000256" key="9">
    <source>
        <dbReference type="SAM" id="MobiDB-lite"/>
    </source>
</evidence>
<evidence type="ECO:0000256" key="1">
    <source>
        <dbReference type="ARBA" id="ARBA00004123"/>
    </source>
</evidence>
<dbReference type="Proteomes" id="UP001190926">
    <property type="component" value="Unassembled WGS sequence"/>
</dbReference>
<evidence type="ECO:0000256" key="7">
    <source>
        <dbReference type="ARBA" id="ARBA00023242"/>
    </source>
</evidence>
<organism evidence="11 12">
    <name type="scientific">Perilla frutescens var. hirtella</name>
    <name type="common">Perilla citriodora</name>
    <name type="synonym">Perilla setoyensis</name>
    <dbReference type="NCBI Taxonomy" id="608512"/>
    <lineage>
        <taxon>Eukaryota</taxon>
        <taxon>Viridiplantae</taxon>
        <taxon>Streptophyta</taxon>
        <taxon>Embryophyta</taxon>
        <taxon>Tracheophyta</taxon>
        <taxon>Spermatophyta</taxon>
        <taxon>Magnoliopsida</taxon>
        <taxon>eudicotyledons</taxon>
        <taxon>Gunneridae</taxon>
        <taxon>Pentapetalae</taxon>
        <taxon>asterids</taxon>
        <taxon>lamiids</taxon>
        <taxon>Lamiales</taxon>
        <taxon>Lamiaceae</taxon>
        <taxon>Nepetoideae</taxon>
        <taxon>Elsholtzieae</taxon>
        <taxon>Perilla</taxon>
    </lineage>
</organism>
<dbReference type="PANTHER" id="PTHR31985:SF273">
    <property type="entry name" value="ETHYLENE-RESPONSIVE TRANSCRIPTION FACTOR ERF017"/>
    <property type="match status" value="1"/>
</dbReference>